<accession>A0A5C2S347</accession>
<feature type="region of interest" description="Disordered" evidence="1">
    <location>
        <begin position="1"/>
        <end position="27"/>
    </location>
</feature>
<evidence type="ECO:0000313" key="2">
    <source>
        <dbReference type="EMBL" id="RPD57877.1"/>
    </source>
</evidence>
<evidence type="ECO:0000256" key="1">
    <source>
        <dbReference type="SAM" id="MobiDB-lite"/>
    </source>
</evidence>
<organism evidence="2 3">
    <name type="scientific">Lentinus tigrinus ALCF2SS1-6</name>
    <dbReference type="NCBI Taxonomy" id="1328759"/>
    <lineage>
        <taxon>Eukaryota</taxon>
        <taxon>Fungi</taxon>
        <taxon>Dikarya</taxon>
        <taxon>Basidiomycota</taxon>
        <taxon>Agaricomycotina</taxon>
        <taxon>Agaricomycetes</taxon>
        <taxon>Polyporales</taxon>
        <taxon>Polyporaceae</taxon>
        <taxon>Lentinus</taxon>
    </lineage>
</organism>
<sequence length="389" mass="43435">MTLTFPKSPPQPPPNRDKTCTSCHTPSATLYPRDPTDTDYVTGEIVVMHESVHAPIDQIFASNNLGLKAAPVPSITSRRTKSTTRGKLRPAVVLDDDSDDVAPDANTTIRAACLMASFGGIVRYEHLPDILKHHFGLPVSPHCEITEGVAHLHTGPEWQKDHMWLIASPFKSSGQVLGRWQWQDVDKGGEPRTDRSFLVEDGELIKLKAVCEERMKEWMNRCVSDEQHIVRCKEQYDVFRRSPHQWVSYLETQQQRMEQEDNSHESGYLESDMNGLKVADKPSEPSLEDATAIVVLPVQKSSSSSTKTESKESRSPRGARGVVQQIRGAFSQRRGKGRGQRQEAPRASTDERAKSGNGAAEDSMPTAKKAKSESRRRSGWRGLGRSRRS</sequence>
<dbReference type="AlphaFoldDB" id="A0A5C2S347"/>
<reference evidence="2" key="1">
    <citation type="journal article" date="2018" name="Genome Biol. Evol.">
        <title>Genomics and development of Lentinus tigrinus, a white-rot wood-decaying mushroom with dimorphic fruiting bodies.</title>
        <authorList>
            <person name="Wu B."/>
            <person name="Xu Z."/>
            <person name="Knudson A."/>
            <person name="Carlson A."/>
            <person name="Chen N."/>
            <person name="Kovaka S."/>
            <person name="LaButti K."/>
            <person name="Lipzen A."/>
            <person name="Pennachio C."/>
            <person name="Riley R."/>
            <person name="Schakwitz W."/>
            <person name="Umezawa K."/>
            <person name="Ohm R.A."/>
            <person name="Grigoriev I.V."/>
            <person name="Nagy L.G."/>
            <person name="Gibbons J."/>
            <person name="Hibbett D."/>
        </authorList>
    </citation>
    <scope>NUCLEOTIDE SEQUENCE [LARGE SCALE GENOMIC DNA]</scope>
    <source>
        <strain evidence="2">ALCF2SS1-6</strain>
    </source>
</reference>
<proteinExistence type="predicted"/>
<dbReference type="OrthoDB" id="2754335at2759"/>
<keyword evidence="3" id="KW-1185">Reference proteome</keyword>
<dbReference type="EMBL" id="ML122278">
    <property type="protein sequence ID" value="RPD57877.1"/>
    <property type="molecule type" value="Genomic_DNA"/>
</dbReference>
<name>A0A5C2S347_9APHY</name>
<evidence type="ECO:0000313" key="3">
    <source>
        <dbReference type="Proteomes" id="UP000313359"/>
    </source>
</evidence>
<feature type="region of interest" description="Disordered" evidence="1">
    <location>
        <begin position="293"/>
        <end position="389"/>
    </location>
</feature>
<feature type="compositionally biased region" description="Basic and acidic residues" evidence="1">
    <location>
        <begin position="340"/>
        <end position="354"/>
    </location>
</feature>
<protein>
    <submittedName>
        <fullName evidence="2">Uncharacterized protein</fullName>
    </submittedName>
</protein>
<gene>
    <name evidence="2" type="ORF">L227DRAFT_577569</name>
</gene>
<dbReference type="Proteomes" id="UP000313359">
    <property type="component" value="Unassembled WGS sequence"/>
</dbReference>